<protein>
    <submittedName>
        <fullName evidence="13">Cytochrome c oxidase assembly protein subunit 15</fullName>
    </submittedName>
</protein>
<feature type="transmembrane region" description="Helical" evidence="12">
    <location>
        <begin position="43"/>
        <end position="63"/>
    </location>
</feature>
<dbReference type="PANTHER" id="PTHR35457">
    <property type="entry name" value="HEME A SYNTHASE"/>
    <property type="match status" value="1"/>
</dbReference>
<keyword evidence="7" id="KW-0408">Iron</keyword>
<dbReference type="GO" id="GO:0016491">
    <property type="term" value="F:oxidoreductase activity"/>
    <property type="evidence" value="ECO:0007669"/>
    <property type="project" value="UniProtKB-KW"/>
</dbReference>
<evidence type="ECO:0000256" key="9">
    <source>
        <dbReference type="ARBA" id="ARBA00023136"/>
    </source>
</evidence>
<keyword evidence="6" id="KW-0560">Oxidoreductase</keyword>
<dbReference type="RefSeq" id="WP_307637528.1">
    <property type="nucleotide sequence ID" value="NZ_JAUSRR010000006.1"/>
</dbReference>
<dbReference type="InterPro" id="IPR003780">
    <property type="entry name" value="COX15/CtaA_fam"/>
</dbReference>
<comment type="caution">
    <text evidence="13">The sequence shown here is derived from an EMBL/GenBank/DDBJ whole genome shotgun (WGS) entry which is preliminary data.</text>
</comment>
<dbReference type="EMBL" id="JAUSRR010000006">
    <property type="protein sequence ID" value="MDP9925010.1"/>
    <property type="molecule type" value="Genomic_DNA"/>
</dbReference>
<evidence type="ECO:0000256" key="8">
    <source>
        <dbReference type="ARBA" id="ARBA00023133"/>
    </source>
</evidence>
<dbReference type="PANTHER" id="PTHR35457:SF1">
    <property type="entry name" value="HEME A SYNTHASE"/>
    <property type="match status" value="1"/>
</dbReference>
<keyword evidence="4" id="KW-0479">Metal-binding</keyword>
<sequence length="407" mass="43886">MDTSSLYDLTPIAWMMGAGVLLALGPLVWVWRRNAGSGPARRLHALTVLTLFLTFDLTLFGAFTRLTDSGLGCPDWPGCYGNASPAGARHEIAMAQAAQPTGPVTHSKAWIEMVHRYLATGVGVLILTLAGATWIVRRRQRRQPAPPVDSAHHHVVLSAWWPAATLVWVCLQGAFGAMTVTWKLFPAIVTMHLMGAIVLLALLCIQAVRYRQVAAQRLPTAVSPALRNGLIATALLLVLQIALGGWVSTNYAVLACTQFPTCQDSWWPPMNFVQGFEIWRHLGVTGDGQPLDFSALTAIHYAHRLMAYAVFVALGLLAWRLRRLEALRSQAHWLAGLALLQLATGLGNVLLGWPLAAAVLHTGGAAALAVVLTWALCESRRESAVAAPIPRAVDNARGTPNPKKATA</sequence>
<dbReference type="GO" id="GO:0046872">
    <property type="term" value="F:metal ion binding"/>
    <property type="evidence" value="ECO:0007669"/>
    <property type="project" value="UniProtKB-KW"/>
</dbReference>
<comment type="subcellular location">
    <subcellularLocation>
        <location evidence="1">Membrane</location>
        <topology evidence="1">Multi-pass membrane protein</topology>
    </subcellularLocation>
</comment>
<feature type="transmembrane region" description="Helical" evidence="12">
    <location>
        <begin position="301"/>
        <end position="319"/>
    </location>
</feature>
<keyword evidence="2" id="KW-1003">Cell membrane</keyword>
<evidence type="ECO:0000256" key="7">
    <source>
        <dbReference type="ARBA" id="ARBA00023004"/>
    </source>
</evidence>
<evidence type="ECO:0000256" key="5">
    <source>
        <dbReference type="ARBA" id="ARBA00022989"/>
    </source>
</evidence>
<comment type="pathway">
    <text evidence="11">Porphyrin-containing compound metabolism.</text>
</comment>
<feature type="transmembrane region" description="Helical" evidence="12">
    <location>
        <begin position="331"/>
        <end position="351"/>
    </location>
</feature>
<dbReference type="Proteomes" id="UP001244295">
    <property type="component" value="Unassembled WGS sequence"/>
</dbReference>
<evidence type="ECO:0000256" key="3">
    <source>
        <dbReference type="ARBA" id="ARBA00022692"/>
    </source>
</evidence>
<evidence type="ECO:0000313" key="13">
    <source>
        <dbReference type="EMBL" id="MDP9925010.1"/>
    </source>
</evidence>
<evidence type="ECO:0000256" key="1">
    <source>
        <dbReference type="ARBA" id="ARBA00004141"/>
    </source>
</evidence>
<keyword evidence="3 12" id="KW-0812">Transmembrane</keyword>
<evidence type="ECO:0000313" key="14">
    <source>
        <dbReference type="Proteomes" id="UP001244295"/>
    </source>
</evidence>
<feature type="transmembrane region" description="Helical" evidence="12">
    <location>
        <begin position="12"/>
        <end position="31"/>
    </location>
</feature>
<keyword evidence="5 12" id="KW-1133">Transmembrane helix</keyword>
<feature type="transmembrane region" description="Helical" evidence="12">
    <location>
        <begin position="184"/>
        <end position="208"/>
    </location>
</feature>
<evidence type="ECO:0000256" key="11">
    <source>
        <dbReference type="ARBA" id="ARBA00023444"/>
    </source>
</evidence>
<reference evidence="13" key="1">
    <citation type="submission" date="2023-07" db="EMBL/GenBank/DDBJ databases">
        <title>Sorghum-associated microbial communities from plants grown in Nebraska, USA.</title>
        <authorList>
            <person name="Schachtman D."/>
        </authorList>
    </citation>
    <scope>NUCLEOTIDE SEQUENCE</scope>
    <source>
        <strain evidence="13">DS2795</strain>
    </source>
</reference>
<evidence type="ECO:0000256" key="2">
    <source>
        <dbReference type="ARBA" id="ARBA00022475"/>
    </source>
</evidence>
<evidence type="ECO:0000256" key="10">
    <source>
        <dbReference type="ARBA" id="ARBA00023157"/>
    </source>
</evidence>
<proteinExistence type="predicted"/>
<organism evidence="13 14">
    <name type="scientific">Variovorax boronicumulans</name>
    <dbReference type="NCBI Taxonomy" id="436515"/>
    <lineage>
        <taxon>Bacteria</taxon>
        <taxon>Pseudomonadati</taxon>
        <taxon>Pseudomonadota</taxon>
        <taxon>Betaproteobacteria</taxon>
        <taxon>Burkholderiales</taxon>
        <taxon>Comamonadaceae</taxon>
        <taxon>Variovorax</taxon>
    </lineage>
</organism>
<dbReference type="GO" id="GO:0006784">
    <property type="term" value="P:heme A biosynthetic process"/>
    <property type="evidence" value="ECO:0007669"/>
    <property type="project" value="InterPro"/>
</dbReference>
<evidence type="ECO:0000256" key="12">
    <source>
        <dbReference type="SAM" id="Phobius"/>
    </source>
</evidence>
<feature type="transmembrane region" description="Helical" evidence="12">
    <location>
        <begin position="229"/>
        <end position="247"/>
    </location>
</feature>
<keyword evidence="8" id="KW-0350">Heme biosynthesis</keyword>
<evidence type="ECO:0000256" key="4">
    <source>
        <dbReference type="ARBA" id="ARBA00022723"/>
    </source>
</evidence>
<name>A0AAW8E071_9BURK</name>
<dbReference type="Pfam" id="PF02628">
    <property type="entry name" value="COX15-CtaA"/>
    <property type="match status" value="1"/>
</dbReference>
<keyword evidence="10" id="KW-1015">Disulfide bond</keyword>
<dbReference type="AlphaFoldDB" id="A0AAW8E071"/>
<dbReference type="InterPro" id="IPR050450">
    <property type="entry name" value="COX15/CtaA_HemeA_synthase"/>
</dbReference>
<feature type="transmembrane region" description="Helical" evidence="12">
    <location>
        <begin position="157"/>
        <end position="178"/>
    </location>
</feature>
<keyword evidence="9 12" id="KW-0472">Membrane</keyword>
<accession>A0AAW8E071</accession>
<feature type="transmembrane region" description="Helical" evidence="12">
    <location>
        <begin position="357"/>
        <end position="377"/>
    </location>
</feature>
<feature type="transmembrane region" description="Helical" evidence="12">
    <location>
        <begin position="117"/>
        <end position="136"/>
    </location>
</feature>
<dbReference type="GO" id="GO:0016020">
    <property type="term" value="C:membrane"/>
    <property type="evidence" value="ECO:0007669"/>
    <property type="project" value="UniProtKB-SubCell"/>
</dbReference>
<evidence type="ECO:0000256" key="6">
    <source>
        <dbReference type="ARBA" id="ARBA00023002"/>
    </source>
</evidence>
<gene>
    <name evidence="13" type="ORF">J2W25_004046</name>
</gene>